<keyword evidence="2 5" id="KW-0812">Transmembrane</keyword>
<dbReference type="GO" id="GO:0005524">
    <property type="term" value="F:ATP binding"/>
    <property type="evidence" value="ECO:0007669"/>
    <property type="project" value="InterPro"/>
</dbReference>
<proteinExistence type="predicted"/>
<dbReference type="PROSITE" id="PS50929">
    <property type="entry name" value="ABC_TM1F"/>
    <property type="match status" value="1"/>
</dbReference>
<evidence type="ECO:0000313" key="7">
    <source>
        <dbReference type="EMBL" id="KZT56180.1"/>
    </source>
</evidence>
<evidence type="ECO:0000256" key="4">
    <source>
        <dbReference type="ARBA" id="ARBA00023136"/>
    </source>
</evidence>
<dbReference type="PANTHER" id="PTHR24221:SF651">
    <property type="entry name" value="HEAVY METAL TOLERANCE PROTEIN"/>
    <property type="match status" value="1"/>
</dbReference>
<dbReference type="Pfam" id="PF00664">
    <property type="entry name" value="ABC_membrane"/>
    <property type="match status" value="1"/>
</dbReference>
<dbReference type="AlphaFoldDB" id="A0A165F4N1"/>
<name>A0A165F4N1_9BASI</name>
<feature type="domain" description="ABC transmembrane type-1" evidence="6">
    <location>
        <begin position="82"/>
        <end position="273"/>
    </location>
</feature>
<dbReference type="SUPFAM" id="SSF90123">
    <property type="entry name" value="ABC transporter transmembrane region"/>
    <property type="match status" value="1"/>
</dbReference>
<dbReference type="InterPro" id="IPR039421">
    <property type="entry name" value="Type_1_exporter"/>
</dbReference>
<dbReference type="Gene3D" id="1.20.1560.10">
    <property type="entry name" value="ABC transporter type 1, transmembrane domain"/>
    <property type="match status" value="1"/>
</dbReference>
<dbReference type="GO" id="GO:0016887">
    <property type="term" value="F:ATP hydrolysis activity"/>
    <property type="evidence" value="ECO:0007669"/>
    <property type="project" value="InterPro"/>
</dbReference>
<dbReference type="SUPFAM" id="SSF52540">
    <property type="entry name" value="P-loop containing nucleoside triphosphate hydrolases"/>
    <property type="match status" value="1"/>
</dbReference>
<dbReference type="Proteomes" id="UP000076842">
    <property type="component" value="Unassembled WGS sequence"/>
</dbReference>
<organism evidence="7 8">
    <name type="scientific">Calocera cornea HHB12733</name>
    <dbReference type="NCBI Taxonomy" id="1353952"/>
    <lineage>
        <taxon>Eukaryota</taxon>
        <taxon>Fungi</taxon>
        <taxon>Dikarya</taxon>
        <taxon>Basidiomycota</taxon>
        <taxon>Agaricomycotina</taxon>
        <taxon>Dacrymycetes</taxon>
        <taxon>Dacrymycetales</taxon>
        <taxon>Dacrymycetaceae</taxon>
        <taxon>Calocera</taxon>
    </lineage>
</organism>
<keyword evidence="4 5" id="KW-0472">Membrane</keyword>
<evidence type="ECO:0000256" key="3">
    <source>
        <dbReference type="ARBA" id="ARBA00022989"/>
    </source>
</evidence>
<dbReference type="Pfam" id="PF00005">
    <property type="entry name" value="ABC_tran"/>
    <property type="match status" value="1"/>
</dbReference>
<evidence type="ECO:0000256" key="2">
    <source>
        <dbReference type="ARBA" id="ARBA00022692"/>
    </source>
</evidence>
<evidence type="ECO:0000256" key="5">
    <source>
        <dbReference type="SAM" id="Phobius"/>
    </source>
</evidence>
<sequence>MTEADLEEKTSSREHARMLRLLAPYLWPAQSLYLQLLADLGGPWATYITLPFFGSQVLSNARDMVWVPVMQYTAPEMPSLAFDHLLSLSMGFHHSQSLGELTEPLDQGTSLNTLSELLVQFVVPTVLDLTVALVFILSFFGPAMAALLARWEVDMRRQLNAQGRITAQVRIDCLINYDTVKYFTAEEHASQRYRALRSNTQALSRRILMYSYLTRFLHTVLLILGIALGSLIIVRQVALGQATQATFVIFITYLGQLTSPLTNLPMIYRNISRTLVDAEKLIQLLNEPLEVQDKPGAEDLIVKDGVIEFDNVSSSYESQRGATAVRNISFTVPKGKHVALVGQSGGGKTTLMRLMLRLYELKEGQGRILIDGNDIRDITRKSLRRNIGVVPQDCVLFNNTIGFNIRYGKLDATAEEVEAAARAAQIHERIMSLPAGYETKTIANADITLVLQDGQIIERGSHRELVAMNGTFAHMWTEHIRAEKYSHGTRE</sequence>
<feature type="transmembrane region" description="Helical" evidence="5">
    <location>
        <begin position="129"/>
        <end position="149"/>
    </location>
</feature>
<protein>
    <submittedName>
        <fullName evidence="7">p-loop containing nucleoside triphosphate hydrolase protein</fullName>
    </submittedName>
</protein>
<dbReference type="EMBL" id="KV423982">
    <property type="protein sequence ID" value="KZT56180.1"/>
    <property type="molecule type" value="Genomic_DNA"/>
</dbReference>
<gene>
    <name evidence="7" type="ORF">CALCODRAFT_544365</name>
</gene>
<dbReference type="STRING" id="1353952.A0A165F4N1"/>
<dbReference type="InterPro" id="IPR027417">
    <property type="entry name" value="P-loop_NTPase"/>
</dbReference>
<evidence type="ECO:0000259" key="6">
    <source>
        <dbReference type="PROSITE" id="PS50929"/>
    </source>
</evidence>
<dbReference type="InParanoid" id="A0A165F4N1"/>
<keyword evidence="8" id="KW-1185">Reference proteome</keyword>
<comment type="subcellular location">
    <subcellularLocation>
        <location evidence="1">Membrane</location>
        <topology evidence="1">Multi-pass membrane protein</topology>
    </subcellularLocation>
</comment>
<dbReference type="InterPro" id="IPR011527">
    <property type="entry name" value="ABC1_TM_dom"/>
</dbReference>
<dbReference type="GO" id="GO:0005774">
    <property type="term" value="C:vacuolar membrane"/>
    <property type="evidence" value="ECO:0007669"/>
    <property type="project" value="TreeGrafter"/>
</dbReference>
<keyword evidence="7" id="KW-0378">Hydrolase</keyword>
<evidence type="ECO:0000256" key="1">
    <source>
        <dbReference type="ARBA" id="ARBA00004141"/>
    </source>
</evidence>
<keyword evidence="3 5" id="KW-1133">Transmembrane helix</keyword>
<dbReference type="Gene3D" id="3.40.50.300">
    <property type="entry name" value="P-loop containing nucleotide triphosphate hydrolases"/>
    <property type="match status" value="2"/>
</dbReference>
<dbReference type="InterPro" id="IPR036640">
    <property type="entry name" value="ABC1_TM_sf"/>
</dbReference>
<accession>A0A165F4N1</accession>
<evidence type="ECO:0000313" key="8">
    <source>
        <dbReference type="Proteomes" id="UP000076842"/>
    </source>
</evidence>
<feature type="transmembrane region" description="Helical" evidence="5">
    <location>
        <begin position="212"/>
        <end position="233"/>
    </location>
</feature>
<feature type="transmembrane region" description="Helical" evidence="5">
    <location>
        <begin position="245"/>
        <end position="264"/>
    </location>
</feature>
<dbReference type="OrthoDB" id="6500128at2759"/>
<dbReference type="InterPro" id="IPR003439">
    <property type="entry name" value="ABC_transporter-like_ATP-bd"/>
</dbReference>
<dbReference type="PANTHER" id="PTHR24221">
    <property type="entry name" value="ATP-BINDING CASSETTE SUB-FAMILY B"/>
    <property type="match status" value="1"/>
</dbReference>
<dbReference type="GO" id="GO:0140359">
    <property type="term" value="F:ABC-type transporter activity"/>
    <property type="evidence" value="ECO:0007669"/>
    <property type="project" value="InterPro"/>
</dbReference>
<reference evidence="7 8" key="1">
    <citation type="journal article" date="2016" name="Mol. Biol. Evol.">
        <title>Comparative Genomics of Early-Diverging Mushroom-Forming Fungi Provides Insights into the Origins of Lignocellulose Decay Capabilities.</title>
        <authorList>
            <person name="Nagy L.G."/>
            <person name="Riley R."/>
            <person name="Tritt A."/>
            <person name="Adam C."/>
            <person name="Daum C."/>
            <person name="Floudas D."/>
            <person name="Sun H."/>
            <person name="Yadav J.S."/>
            <person name="Pangilinan J."/>
            <person name="Larsson K.H."/>
            <person name="Matsuura K."/>
            <person name="Barry K."/>
            <person name="Labutti K."/>
            <person name="Kuo R."/>
            <person name="Ohm R.A."/>
            <person name="Bhattacharya S.S."/>
            <person name="Shirouzu T."/>
            <person name="Yoshinaga Y."/>
            <person name="Martin F.M."/>
            <person name="Grigoriev I.V."/>
            <person name="Hibbett D.S."/>
        </authorList>
    </citation>
    <scope>NUCLEOTIDE SEQUENCE [LARGE SCALE GENOMIC DNA]</scope>
    <source>
        <strain evidence="7 8">HHB12733</strain>
    </source>
</reference>